<evidence type="ECO:0000256" key="6">
    <source>
        <dbReference type="RuleBase" id="RU004468"/>
    </source>
</evidence>
<dbReference type="InterPro" id="IPR033132">
    <property type="entry name" value="GH_1_N_CS"/>
</dbReference>
<dbReference type="OrthoDB" id="9765195at2"/>
<dbReference type="GO" id="GO:0016052">
    <property type="term" value="P:carbohydrate catabolic process"/>
    <property type="evidence" value="ECO:0007669"/>
    <property type="project" value="TreeGrafter"/>
</dbReference>
<organism evidence="7 8">
    <name type="scientific">Exiguobacterium indicum</name>
    <dbReference type="NCBI Taxonomy" id="296995"/>
    <lineage>
        <taxon>Bacteria</taxon>
        <taxon>Bacillati</taxon>
        <taxon>Bacillota</taxon>
        <taxon>Bacilli</taxon>
        <taxon>Bacillales</taxon>
        <taxon>Bacillales Family XII. Incertae Sedis</taxon>
        <taxon>Exiguobacterium</taxon>
    </lineage>
</organism>
<name>A0A0V8GKR3_9BACL</name>
<dbReference type="GO" id="GO:0005829">
    <property type="term" value="C:cytosol"/>
    <property type="evidence" value="ECO:0007669"/>
    <property type="project" value="TreeGrafter"/>
</dbReference>
<gene>
    <name evidence="7" type="ORF">AS033_05660</name>
</gene>
<keyword evidence="3 6" id="KW-0326">Glycosidase</keyword>
<dbReference type="PRINTS" id="PR00131">
    <property type="entry name" value="GLHYDRLASE1"/>
</dbReference>
<evidence type="ECO:0000256" key="1">
    <source>
        <dbReference type="ARBA" id="ARBA00010838"/>
    </source>
</evidence>
<comment type="similarity">
    <text evidence="1 5">Belongs to the glycosyl hydrolase 1 family.</text>
</comment>
<dbReference type="Proteomes" id="UP000053797">
    <property type="component" value="Unassembled WGS sequence"/>
</dbReference>
<comment type="caution">
    <text evidence="7">The sequence shown here is derived from an EMBL/GenBank/DDBJ whole genome shotgun (WGS) entry which is preliminary data.</text>
</comment>
<protein>
    <submittedName>
        <fullName evidence="7">Aryl-phospho-beta-D-glucosidase</fullName>
    </submittedName>
</protein>
<dbReference type="PANTHER" id="PTHR10353:SF85">
    <property type="entry name" value="ARYL-PHOSPHO-BETA-D-GLUCOSIDASE BGLA"/>
    <property type="match status" value="1"/>
</dbReference>
<evidence type="ECO:0000313" key="7">
    <source>
        <dbReference type="EMBL" id="KSU50866.1"/>
    </source>
</evidence>
<dbReference type="InterPro" id="IPR017853">
    <property type="entry name" value="GH"/>
</dbReference>
<evidence type="ECO:0000256" key="4">
    <source>
        <dbReference type="PROSITE-ProRule" id="PRU10055"/>
    </source>
</evidence>
<evidence type="ECO:0000256" key="2">
    <source>
        <dbReference type="ARBA" id="ARBA00022801"/>
    </source>
</evidence>
<dbReference type="SUPFAM" id="SSF51445">
    <property type="entry name" value="(Trans)glycosidases"/>
    <property type="match status" value="1"/>
</dbReference>
<dbReference type="EMBL" id="LNQL01000001">
    <property type="protein sequence ID" value="KSU50866.1"/>
    <property type="molecule type" value="Genomic_DNA"/>
</dbReference>
<reference evidence="7 8" key="1">
    <citation type="journal article" date="2015" name="Int. J. Syst. Evol. Microbiol.">
        <title>Exiguobacterium enclense sp. nov., isolated from sediment.</title>
        <authorList>
            <person name="Dastager S.G."/>
            <person name="Mawlankar R."/>
            <person name="Sonalkar V.V."/>
            <person name="Thorat M.N."/>
            <person name="Mual P."/>
            <person name="Verma A."/>
            <person name="Krishnamurthi S."/>
            <person name="Tang S.K."/>
            <person name="Li W.J."/>
        </authorList>
    </citation>
    <scope>NUCLEOTIDE SEQUENCE [LARGE SCALE GENOMIC DNA]</scope>
    <source>
        <strain evidence="7 8">NIO-1109</strain>
    </source>
</reference>
<dbReference type="PANTHER" id="PTHR10353">
    <property type="entry name" value="GLYCOSYL HYDROLASE"/>
    <property type="match status" value="1"/>
</dbReference>
<sequence length="485" mass="55116">MKTLPNDFLWGGALAAHQFEGGWNAGGKGPSVVDVLTAGAHGVARRITDQVEENEFYPNHEAIDFYHRYKEDIALFAEMGLKCLRTSIGWSRIFPNGDEAEPNEEGLKFYDDVFDELLKYGIEPIITLSHFEMPLHLAREYGGFRNRKVALFFEKFAEVCFTRYKDKVKYWMTFNEINNKMDVSNPLFLWTNSGVLLDPNENAMEVMYQTGHHELLASALAVAKGKAINPDFEIGAMVSHVPIYPYSSHPEDILLAETSMRQRYFFPDVQVRGYYPSYALNEFKREGYDIPILDGDAEILRNGTVDYLGFSYYMSTTVKHDAVVNNTGNIVNGGLAKGVENPYIQSSDWGWAIDPVGLRYAMNRLYDRYQIPLFIVENGFGAIDTIEDGQIHDTARINYLRAHIEAFKAAVLEDGIELIGYTPWGVIDIVSFTTGEMKKRYGMIYVDRDNEGNGSMERMKKDSFDWYRHVIETNGAALHGSETAK</sequence>
<dbReference type="AlphaFoldDB" id="A0A0V8GKR3"/>
<dbReference type="NCBIfam" id="NF007154">
    <property type="entry name" value="PRK09589.1"/>
    <property type="match status" value="1"/>
</dbReference>
<dbReference type="NCBIfam" id="NF011589">
    <property type="entry name" value="PRK15014.1"/>
    <property type="match status" value="1"/>
</dbReference>
<dbReference type="Pfam" id="PF00232">
    <property type="entry name" value="Glyco_hydro_1"/>
    <property type="match status" value="1"/>
</dbReference>
<dbReference type="PROSITE" id="PS00653">
    <property type="entry name" value="GLYCOSYL_HYDROL_F1_2"/>
    <property type="match status" value="1"/>
</dbReference>
<evidence type="ECO:0000313" key="8">
    <source>
        <dbReference type="Proteomes" id="UP000053797"/>
    </source>
</evidence>
<dbReference type="PROSITE" id="PS00572">
    <property type="entry name" value="GLYCOSYL_HYDROL_F1_1"/>
    <property type="match status" value="1"/>
</dbReference>
<feature type="active site" description="Nucleophile" evidence="4">
    <location>
        <position position="377"/>
    </location>
</feature>
<dbReference type="FunFam" id="3.20.20.80:FF:000004">
    <property type="entry name" value="Beta-glucosidase 6-phospho-beta-glucosidase"/>
    <property type="match status" value="1"/>
</dbReference>
<dbReference type="GO" id="GO:0008422">
    <property type="term" value="F:beta-glucosidase activity"/>
    <property type="evidence" value="ECO:0007669"/>
    <property type="project" value="TreeGrafter"/>
</dbReference>
<dbReference type="InterPro" id="IPR001360">
    <property type="entry name" value="Glyco_hydro_1"/>
</dbReference>
<accession>A0A0V8GKR3</accession>
<proteinExistence type="inferred from homology"/>
<keyword evidence="2 6" id="KW-0378">Hydrolase</keyword>
<evidence type="ECO:0000256" key="5">
    <source>
        <dbReference type="RuleBase" id="RU003690"/>
    </source>
</evidence>
<evidence type="ECO:0000256" key="3">
    <source>
        <dbReference type="ARBA" id="ARBA00023295"/>
    </source>
</evidence>
<dbReference type="Gene3D" id="3.20.20.80">
    <property type="entry name" value="Glycosidases"/>
    <property type="match status" value="1"/>
</dbReference>
<dbReference type="RefSeq" id="WP_058264903.1">
    <property type="nucleotide sequence ID" value="NZ_FMYN01000001.1"/>
</dbReference>
<dbReference type="InterPro" id="IPR018120">
    <property type="entry name" value="Glyco_hydro_1_AS"/>
</dbReference>